<dbReference type="CDD" id="cd07816">
    <property type="entry name" value="Bet_v1-like"/>
    <property type="match status" value="1"/>
</dbReference>
<evidence type="ECO:0000313" key="9">
    <source>
        <dbReference type="EMBL" id="KAE9597043.1"/>
    </source>
</evidence>
<dbReference type="GO" id="GO:0006952">
    <property type="term" value="P:defense response"/>
    <property type="evidence" value="ECO:0007669"/>
    <property type="project" value="UniProtKB-KW"/>
</dbReference>
<dbReference type="GO" id="GO:0016787">
    <property type="term" value="F:hydrolase activity"/>
    <property type="evidence" value="ECO:0007669"/>
    <property type="project" value="UniProtKB-KW"/>
</dbReference>
<dbReference type="InterPro" id="IPR000916">
    <property type="entry name" value="Bet_v_I/MLP"/>
</dbReference>
<keyword evidence="7" id="KW-0106">Calcium</keyword>
<dbReference type="Pfam" id="PF00407">
    <property type="entry name" value="Bet_v_1"/>
    <property type="match status" value="1"/>
</dbReference>
<dbReference type="GO" id="GO:0004518">
    <property type="term" value="F:nuclease activity"/>
    <property type="evidence" value="ECO:0007669"/>
    <property type="project" value="UniProtKB-KW"/>
</dbReference>
<evidence type="ECO:0000256" key="2">
    <source>
        <dbReference type="ARBA" id="ARBA00009744"/>
    </source>
</evidence>
<evidence type="ECO:0000256" key="8">
    <source>
        <dbReference type="ARBA" id="ARBA00023265"/>
    </source>
</evidence>
<dbReference type="Gene3D" id="3.30.530.20">
    <property type="match status" value="1"/>
</dbReference>
<dbReference type="SUPFAM" id="SSF55961">
    <property type="entry name" value="Bet v1-like"/>
    <property type="match status" value="1"/>
</dbReference>
<dbReference type="InterPro" id="IPR051761">
    <property type="entry name" value="MLP-like_ligand-binding"/>
</dbReference>
<dbReference type="SMART" id="SM01037">
    <property type="entry name" value="Bet_v_1"/>
    <property type="match status" value="1"/>
</dbReference>
<dbReference type="PANTHER" id="PTHR31907">
    <property type="entry name" value="MLP-LIKE PROTEIN 423"/>
    <property type="match status" value="1"/>
</dbReference>
<evidence type="ECO:0000256" key="6">
    <source>
        <dbReference type="ARBA" id="ARBA00022821"/>
    </source>
</evidence>
<gene>
    <name evidence="9" type="ORF">Lalb_Chr16g0382431</name>
</gene>
<dbReference type="GO" id="GO:0046872">
    <property type="term" value="F:metal ion binding"/>
    <property type="evidence" value="ECO:0007669"/>
    <property type="project" value="UniProtKB-KW"/>
</dbReference>
<dbReference type="Proteomes" id="UP000447434">
    <property type="component" value="Chromosome 16"/>
</dbReference>
<protein>
    <submittedName>
        <fullName evidence="9">Putative START-like domain-containing protein</fullName>
    </submittedName>
</protein>
<sequence length="152" mass="17173">MATRGKLEVDIDLKSNADKFWETIRESTTIFPKAFPHDYKSIEILEGDGKAAGSIRHIIYAEGSLLVKSSKEKIEAADDEKKTVSYTIIDGDLLQYYKKFRGHISVTPNENGSEVKWCAEYEKAAHDVPDPTIIKDFVVKNFLEVDAYIQNA</sequence>
<evidence type="ECO:0000256" key="5">
    <source>
        <dbReference type="ARBA" id="ARBA00022801"/>
    </source>
</evidence>
<proteinExistence type="inferred from homology"/>
<dbReference type="AlphaFoldDB" id="A0A6A4NX95"/>
<dbReference type="FunFam" id="3.30.530.20:FF:000007">
    <property type="entry name" value="Major pollen allergen Bet v 1-A"/>
    <property type="match status" value="1"/>
</dbReference>
<evidence type="ECO:0000256" key="7">
    <source>
        <dbReference type="ARBA" id="ARBA00022837"/>
    </source>
</evidence>
<keyword evidence="10" id="KW-1185">Reference proteome</keyword>
<evidence type="ECO:0000256" key="4">
    <source>
        <dbReference type="ARBA" id="ARBA00022723"/>
    </source>
</evidence>
<evidence type="ECO:0000313" key="10">
    <source>
        <dbReference type="Proteomes" id="UP000447434"/>
    </source>
</evidence>
<name>A0A6A4NX95_LUPAL</name>
<dbReference type="InterPro" id="IPR023393">
    <property type="entry name" value="START-like_dom_sf"/>
</dbReference>
<reference evidence="10" key="1">
    <citation type="journal article" date="2020" name="Nat. Commun.">
        <title>Genome sequence of the cluster root forming white lupin.</title>
        <authorList>
            <person name="Hufnagel B."/>
            <person name="Marques A."/>
            <person name="Soriano A."/>
            <person name="Marques L."/>
            <person name="Divol F."/>
            <person name="Doumas P."/>
            <person name="Sallet E."/>
            <person name="Mancinotti D."/>
            <person name="Carrere S."/>
            <person name="Marande W."/>
            <person name="Arribat S."/>
            <person name="Keller J."/>
            <person name="Huneau C."/>
            <person name="Blein T."/>
            <person name="Aime D."/>
            <person name="Laguerre M."/>
            <person name="Taylor J."/>
            <person name="Schubert V."/>
            <person name="Nelson M."/>
            <person name="Geu-Flores F."/>
            <person name="Crespi M."/>
            <person name="Gallardo-Guerrero K."/>
            <person name="Delaux P.-M."/>
            <person name="Salse J."/>
            <person name="Berges H."/>
            <person name="Guyot R."/>
            <person name="Gouzy J."/>
            <person name="Peret B."/>
        </authorList>
    </citation>
    <scope>NUCLEOTIDE SEQUENCE [LARGE SCALE GENOMIC DNA]</scope>
    <source>
        <strain evidence="10">cv. Amiga</strain>
    </source>
</reference>
<evidence type="ECO:0000256" key="3">
    <source>
        <dbReference type="ARBA" id="ARBA00022722"/>
    </source>
</evidence>
<accession>A0A6A4NX95</accession>
<evidence type="ECO:0000256" key="1">
    <source>
        <dbReference type="ARBA" id="ARBA00004514"/>
    </source>
</evidence>
<organism evidence="9 10">
    <name type="scientific">Lupinus albus</name>
    <name type="common">White lupine</name>
    <name type="synonym">Lupinus termis</name>
    <dbReference type="NCBI Taxonomy" id="3870"/>
    <lineage>
        <taxon>Eukaryota</taxon>
        <taxon>Viridiplantae</taxon>
        <taxon>Streptophyta</taxon>
        <taxon>Embryophyta</taxon>
        <taxon>Tracheophyta</taxon>
        <taxon>Spermatophyta</taxon>
        <taxon>Magnoliopsida</taxon>
        <taxon>eudicotyledons</taxon>
        <taxon>Gunneridae</taxon>
        <taxon>Pentapetalae</taxon>
        <taxon>rosids</taxon>
        <taxon>fabids</taxon>
        <taxon>Fabales</taxon>
        <taxon>Fabaceae</taxon>
        <taxon>Papilionoideae</taxon>
        <taxon>50 kb inversion clade</taxon>
        <taxon>genistoids sensu lato</taxon>
        <taxon>core genistoids</taxon>
        <taxon>Genisteae</taxon>
        <taxon>Lupinus</taxon>
    </lineage>
</organism>
<keyword evidence="6" id="KW-0611">Plant defense</keyword>
<keyword evidence="4" id="KW-0479">Metal-binding</keyword>
<dbReference type="EMBL" id="WOCE01000016">
    <property type="protein sequence ID" value="KAE9597043.1"/>
    <property type="molecule type" value="Genomic_DNA"/>
</dbReference>
<comment type="subcellular location">
    <subcellularLocation>
        <location evidence="1">Cytoplasm</location>
        <location evidence="1">Cytosol</location>
    </subcellularLocation>
</comment>
<dbReference type="OrthoDB" id="1567931at2759"/>
<keyword evidence="8" id="KW-0568">Pathogenesis-related protein</keyword>
<comment type="caution">
    <text evidence="9">The sequence shown here is derived from an EMBL/GenBank/DDBJ whole genome shotgun (WGS) entry which is preliminary data.</text>
</comment>
<comment type="similarity">
    <text evidence="2">Belongs to the BetVI family.</text>
</comment>
<dbReference type="GO" id="GO:0005829">
    <property type="term" value="C:cytosol"/>
    <property type="evidence" value="ECO:0007669"/>
    <property type="project" value="UniProtKB-SubCell"/>
</dbReference>
<keyword evidence="3" id="KW-0540">Nuclease</keyword>
<keyword evidence="5" id="KW-0378">Hydrolase</keyword>